<accession>A0AAI9TUX5</accession>
<keyword evidence="2" id="KW-1185">Reference proteome</keyword>
<gene>
    <name evidence="1" type="ORF">CMEL01_10481</name>
</gene>
<dbReference type="EMBL" id="MLGG01000090">
    <property type="protein sequence ID" value="KAK1446238.1"/>
    <property type="molecule type" value="Genomic_DNA"/>
</dbReference>
<protein>
    <submittedName>
        <fullName evidence="1">Uncharacterized protein</fullName>
    </submittedName>
</protein>
<name>A0AAI9TUX5_9PEZI</name>
<dbReference type="Proteomes" id="UP001239795">
    <property type="component" value="Unassembled WGS sequence"/>
</dbReference>
<dbReference type="AlphaFoldDB" id="A0AAI9TUX5"/>
<organism evidence="1 2">
    <name type="scientific">Colletotrichum melonis</name>
    <dbReference type="NCBI Taxonomy" id="1209925"/>
    <lineage>
        <taxon>Eukaryota</taxon>
        <taxon>Fungi</taxon>
        <taxon>Dikarya</taxon>
        <taxon>Ascomycota</taxon>
        <taxon>Pezizomycotina</taxon>
        <taxon>Sordariomycetes</taxon>
        <taxon>Hypocreomycetidae</taxon>
        <taxon>Glomerellales</taxon>
        <taxon>Glomerellaceae</taxon>
        <taxon>Colletotrichum</taxon>
        <taxon>Colletotrichum acutatum species complex</taxon>
    </lineage>
</organism>
<evidence type="ECO:0000313" key="2">
    <source>
        <dbReference type="Proteomes" id="UP001239795"/>
    </source>
</evidence>
<evidence type="ECO:0000313" key="1">
    <source>
        <dbReference type="EMBL" id="KAK1446238.1"/>
    </source>
</evidence>
<sequence length="406" mass="45720">MQDEMASLDNFGTIFLILRYDLSHDQRPHWIPRLLAIPSRPPQRVETSWGSTHSRLASSVLFGGLLSYAEPAAHDWCHRVRYIQAGRVANRASFGAKPQEPGRAAASSAEPSPGLRLVLVGFMRAFICRRQPTHDGGQKQSRTLPLRAVSPAAVSPLGTETGGGVTTGVITRRLNEGRLPSKKREQSGRRKTSFFFSSVVDSREWSLPVAVYDSPVNSELVAVIKHFSKVTQSRESYRSTSTREFPWSASLLSCFPASYNQEVRPPRCDVRQKRRISFVVPRHATMETDSYPDGHDRCRETIRQKEKEKGKKKEVGMGYGRHAIDEIRCSSCMSRYRVWQVSAFRLHCSDNPSYLTATQQYRRTSSQVRVGQYSNMTDLSWRAAVKLQDGRHQGAPPPDPVTLDNT</sequence>
<proteinExistence type="predicted"/>
<comment type="caution">
    <text evidence="1">The sequence shown here is derived from an EMBL/GenBank/DDBJ whole genome shotgun (WGS) entry which is preliminary data.</text>
</comment>
<reference evidence="1 2" key="1">
    <citation type="submission" date="2016-10" db="EMBL/GenBank/DDBJ databases">
        <title>The genome sequence of Colletotrichum fioriniae PJ7.</title>
        <authorList>
            <person name="Baroncelli R."/>
        </authorList>
    </citation>
    <scope>NUCLEOTIDE SEQUENCE [LARGE SCALE GENOMIC DNA]</scope>
    <source>
        <strain evidence="1">Col 31</strain>
    </source>
</reference>